<feature type="compositionally biased region" description="Basic and acidic residues" evidence="1">
    <location>
        <begin position="1"/>
        <end position="14"/>
    </location>
</feature>
<dbReference type="AlphaFoldDB" id="A0A934N6C4"/>
<comment type="caution">
    <text evidence="2">The sequence shown here is derived from an EMBL/GenBank/DDBJ whole genome shotgun (WGS) entry which is preliminary data.</text>
</comment>
<evidence type="ECO:0000256" key="1">
    <source>
        <dbReference type="SAM" id="MobiDB-lite"/>
    </source>
</evidence>
<dbReference type="RefSeq" id="WP_338176801.1">
    <property type="nucleotide sequence ID" value="NZ_JAEKNQ010000019.1"/>
</dbReference>
<reference evidence="2 3" key="1">
    <citation type="submission" date="2020-10" db="EMBL/GenBank/DDBJ databases">
        <title>Ca. Dormibacterota MAGs.</title>
        <authorList>
            <person name="Montgomery K."/>
        </authorList>
    </citation>
    <scope>NUCLEOTIDE SEQUENCE [LARGE SCALE GENOMIC DNA]</scope>
    <source>
        <strain evidence="2">SC8811_S16_3</strain>
    </source>
</reference>
<name>A0A934N6C4_9BACT</name>
<sequence length="108" mass="12635">MNEQTVTRDERAGEEAADPNRLLPDEDPSSHDPDDARHWLEVYDELLDFKRKMLTIAEEALDGMRDKPARREVVDTDRRVLRAECDRFEKRLAFWRNRLAAARDGKGP</sequence>
<proteinExistence type="predicted"/>
<gene>
    <name evidence="2" type="ORF">JF888_04005</name>
</gene>
<feature type="region of interest" description="Disordered" evidence="1">
    <location>
        <begin position="1"/>
        <end position="35"/>
    </location>
</feature>
<organism evidence="2 3">
    <name type="scientific">Candidatus Dormiibacter inghamiae</name>
    <dbReference type="NCBI Taxonomy" id="3127013"/>
    <lineage>
        <taxon>Bacteria</taxon>
        <taxon>Bacillati</taxon>
        <taxon>Candidatus Dormiibacterota</taxon>
        <taxon>Candidatus Dormibacteria</taxon>
        <taxon>Candidatus Dormibacterales</taxon>
        <taxon>Candidatus Dormibacteraceae</taxon>
        <taxon>Candidatus Dormiibacter</taxon>
    </lineage>
</organism>
<evidence type="ECO:0000313" key="3">
    <source>
        <dbReference type="Proteomes" id="UP000620075"/>
    </source>
</evidence>
<accession>A0A934N6C4</accession>
<dbReference type="EMBL" id="JAEKNQ010000019">
    <property type="protein sequence ID" value="MBJ7602345.1"/>
    <property type="molecule type" value="Genomic_DNA"/>
</dbReference>
<dbReference type="Proteomes" id="UP000620075">
    <property type="component" value="Unassembled WGS sequence"/>
</dbReference>
<protein>
    <submittedName>
        <fullName evidence="2">Uncharacterized protein</fullName>
    </submittedName>
</protein>
<evidence type="ECO:0000313" key="2">
    <source>
        <dbReference type="EMBL" id="MBJ7602345.1"/>
    </source>
</evidence>